<organism evidence="3 4">
    <name type="scientific">Amborella trichopoda</name>
    <dbReference type="NCBI Taxonomy" id="13333"/>
    <lineage>
        <taxon>Eukaryota</taxon>
        <taxon>Viridiplantae</taxon>
        <taxon>Streptophyta</taxon>
        <taxon>Embryophyta</taxon>
        <taxon>Tracheophyta</taxon>
        <taxon>Spermatophyta</taxon>
        <taxon>Magnoliopsida</taxon>
        <taxon>Amborellales</taxon>
        <taxon>Amborellaceae</taxon>
        <taxon>Amborella</taxon>
    </lineage>
</organism>
<dbReference type="STRING" id="13333.W1NVK2"/>
<gene>
    <name evidence="3" type="ORF">AMTR_s00092p00163530</name>
</gene>
<protein>
    <recommendedName>
        <fullName evidence="2">DUF7912 domain-containing protein</fullName>
    </recommendedName>
</protein>
<name>W1NVK2_AMBTC</name>
<dbReference type="HAMAP" id="MF_01077">
    <property type="entry name" value="RimP"/>
    <property type="match status" value="1"/>
</dbReference>
<feature type="compositionally biased region" description="Basic and acidic residues" evidence="1">
    <location>
        <begin position="108"/>
        <end position="123"/>
    </location>
</feature>
<dbReference type="eggNOG" id="ENOG502QTRC">
    <property type="taxonomic scope" value="Eukaryota"/>
</dbReference>
<dbReference type="InterPro" id="IPR003728">
    <property type="entry name" value="Ribosome_maturation_RimP"/>
</dbReference>
<evidence type="ECO:0000256" key="1">
    <source>
        <dbReference type="SAM" id="MobiDB-lite"/>
    </source>
</evidence>
<dbReference type="AlphaFoldDB" id="W1NVK2"/>
<feature type="region of interest" description="Disordered" evidence="1">
    <location>
        <begin position="108"/>
        <end position="140"/>
    </location>
</feature>
<keyword evidence="4" id="KW-1185">Reference proteome</keyword>
<evidence type="ECO:0000313" key="4">
    <source>
        <dbReference type="Proteomes" id="UP000017836"/>
    </source>
</evidence>
<dbReference type="GO" id="GO:0042274">
    <property type="term" value="P:ribosomal small subunit biogenesis"/>
    <property type="evidence" value="ECO:0007669"/>
    <property type="project" value="InterPro"/>
</dbReference>
<dbReference type="PANTHER" id="PTHR34544">
    <property type="entry name" value="OSJNBA0006B20.18 PROTEIN"/>
    <property type="match status" value="1"/>
</dbReference>
<feature type="compositionally biased region" description="Polar residues" evidence="1">
    <location>
        <begin position="50"/>
        <end position="65"/>
    </location>
</feature>
<dbReference type="EMBL" id="KI395040">
    <property type="protein sequence ID" value="ERM99285.1"/>
    <property type="molecule type" value="Genomic_DNA"/>
</dbReference>
<proteinExistence type="inferred from homology"/>
<feature type="domain" description="DUF7912" evidence="2">
    <location>
        <begin position="238"/>
        <end position="323"/>
    </location>
</feature>
<dbReference type="OrthoDB" id="1100432at2759"/>
<sequence length="326" mass="37834">MSSSSLFLVRFSRRRRRLLSSLPSFSYNLMNRNDNHIASSQLTRVRPEKQSQSTGHHSCLSASSPLTWLSEDGNGQIIRRYSSLQIQSLRLPRHDDFIEKEEGEIGFTEKDRDTDLTEERENDGWEEEEEVEPEMDDGGDGGGIVLRDLPWGERVLSLAHEVLLQFRDELKLFAFKASHRGYIYVRLDRLSNKYGCPSMEEIKTFSCLYKKRLDAVGEQGDIPMDLALEVSSPGAERLLRVPQELERFKDMPMRITYLDEESSEGKLKKQIVQFDSVDAESGHCTWKLANVKDNRIRGRTLTRKQKEVRVMTPYTTLRRVMLYLEY</sequence>
<dbReference type="HOGENOM" id="CLU_055531_1_0_1"/>
<dbReference type="InterPro" id="IPR057234">
    <property type="entry name" value="DUF7912"/>
</dbReference>
<dbReference type="Pfam" id="PF25498">
    <property type="entry name" value="DUF7912"/>
    <property type="match status" value="1"/>
</dbReference>
<dbReference type="Proteomes" id="UP000017836">
    <property type="component" value="Unassembled WGS sequence"/>
</dbReference>
<feature type="region of interest" description="Disordered" evidence="1">
    <location>
        <begin position="46"/>
        <end position="65"/>
    </location>
</feature>
<dbReference type="Gramene" id="ERM99285">
    <property type="protein sequence ID" value="ERM99285"/>
    <property type="gene ID" value="AMTR_s00092p00163530"/>
</dbReference>
<dbReference type="OMA" id="SNKYGCP"/>
<accession>W1NVK2</accession>
<reference evidence="4" key="1">
    <citation type="journal article" date="2013" name="Science">
        <title>The Amborella genome and the evolution of flowering plants.</title>
        <authorList>
            <consortium name="Amborella Genome Project"/>
        </authorList>
    </citation>
    <scope>NUCLEOTIDE SEQUENCE [LARGE SCALE GENOMIC DNA]</scope>
</reference>
<evidence type="ECO:0000313" key="3">
    <source>
        <dbReference type="EMBL" id="ERM99285.1"/>
    </source>
</evidence>
<dbReference type="KEGG" id="atr:18427316"/>
<evidence type="ECO:0000259" key="2">
    <source>
        <dbReference type="Pfam" id="PF25498"/>
    </source>
</evidence>
<feature type="compositionally biased region" description="Acidic residues" evidence="1">
    <location>
        <begin position="124"/>
        <end position="139"/>
    </location>
</feature>
<dbReference type="PANTHER" id="PTHR34544:SF3">
    <property type="entry name" value="OS07G0155200 PROTEIN"/>
    <property type="match status" value="1"/>
</dbReference>